<dbReference type="EMBL" id="RDQH01000332">
    <property type="protein sequence ID" value="RXH97280.1"/>
    <property type="molecule type" value="Genomic_DNA"/>
</dbReference>
<name>A0A498JP41_MALDO</name>
<dbReference type="AlphaFoldDB" id="A0A498JP41"/>
<evidence type="ECO:0000313" key="2">
    <source>
        <dbReference type="Proteomes" id="UP000290289"/>
    </source>
</evidence>
<protein>
    <submittedName>
        <fullName evidence="1">Uncharacterized protein</fullName>
    </submittedName>
</protein>
<dbReference type="Proteomes" id="UP000290289">
    <property type="component" value="Chromosome 6"/>
</dbReference>
<evidence type="ECO:0000313" key="1">
    <source>
        <dbReference type="EMBL" id="RXH97280.1"/>
    </source>
</evidence>
<keyword evidence="2" id="KW-1185">Reference proteome</keyword>
<organism evidence="1 2">
    <name type="scientific">Malus domestica</name>
    <name type="common">Apple</name>
    <name type="synonym">Pyrus malus</name>
    <dbReference type="NCBI Taxonomy" id="3750"/>
    <lineage>
        <taxon>Eukaryota</taxon>
        <taxon>Viridiplantae</taxon>
        <taxon>Streptophyta</taxon>
        <taxon>Embryophyta</taxon>
        <taxon>Tracheophyta</taxon>
        <taxon>Spermatophyta</taxon>
        <taxon>Magnoliopsida</taxon>
        <taxon>eudicotyledons</taxon>
        <taxon>Gunneridae</taxon>
        <taxon>Pentapetalae</taxon>
        <taxon>rosids</taxon>
        <taxon>fabids</taxon>
        <taxon>Rosales</taxon>
        <taxon>Rosaceae</taxon>
        <taxon>Amygdaloideae</taxon>
        <taxon>Maleae</taxon>
        <taxon>Malus</taxon>
    </lineage>
</organism>
<reference evidence="1 2" key="1">
    <citation type="submission" date="2018-10" db="EMBL/GenBank/DDBJ databases">
        <title>A high-quality apple genome assembly.</title>
        <authorList>
            <person name="Hu J."/>
        </authorList>
    </citation>
    <scope>NUCLEOTIDE SEQUENCE [LARGE SCALE GENOMIC DNA]</scope>
    <source>
        <strain evidence="2">cv. HFTH1</strain>
        <tissue evidence="1">Young leaf</tissue>
    </source>
</reference>
<proteinExistence type="predicted"/>
<sequence length="139" mass="16409">MLIWRWFYNNVKREEIQKMFPVIEEAVDAFDVEVSARMTVRCTQGSELNDLVYNGNKVRVTELQRISHDLRKRKCFSQAFQILEWMNKKGIYIFSPVEHVVLRTKYANICSLEPFGAVLGIKWIAYAWSREEVAVKLMT</sequence>
<gene>
    <name evidence="1" type="ORF">DVH24_035948</name>
</gene>
<accession>A0A498JP41</accession>
<comment type="caution">
    <text evidence="1">The sequence shown here is derived from an EMBL/GenBank/DDBJ whole genome shotgun (WGS) entry which is preliminary data.</text>
</comment>